<feature type="compositionally biased region" description="Polar residues" evidence="9">
    <location>
        <begin position="168"/>
        <end position="186"/>
    </location>
</feature>
<evidence type="ECO:0000313" key="11">
    <source>
        <dbReference type="EMBL" id="MBN3323383.1"/>
    </source>
</evidence>
<evidence type="ECO:0000256" key="5">
    <source>
        <dbReference type="ARBA" id="ARBA00022490"/>
    </source>
</evidence>
<accession>A0A8J7P449</accession>
<dbReference type="AlphaFoldDB" id="A0A8J7P449"/>
<keyword evidence="6" id="KW-0832">Ubl conjugation</keyword>
<evidence type="ECO:0000256" key="3">
    <source>
        <dbReference type="ARBA" id="ARBA00008177"/>
    </source>
</evidence>
<dbReference type="PANTHER" id="PTHR15404">
    <property type="entry name" value="PROTEIN AF1Q"/>
    <property type="match status" value="1"/>
</dbReference>
<feature type="region of interest" description="Disordered" evidence="9">
    <location>
        <begin position="168"/>
        <end position="223"/>
    </location>
</feature>
<dbReference type="GO" id="GO:0045893">
    <property type="term" value="P:positive regulation of DNA-templated transcription"/>
    <property type="evidence" value="ECO:0007669"/>
    <property type="project" value="TreeGrafter"/>
</dbReference>
<sequence length="309" mass="34010">MQRLGSVIQKHFSAPRGVGAWHKQPCPVDEAEFTGNLQDESLGSIKATPLVTARVVILWGAFCNILQASRPTRSLGPPVTGFPPQSQQKRPDSFTRTPIIHEEETSTHACGLLIIVCESDICQIIVRNDPPPQPSGQQTCHVPTTSWWLTPSPASTEHLFTIISLPPSSRQRAAGQEQTASLSRPQQGPHRAQKKEAALPSAGWAVTQAGPAGSEPVRRTSPETEARQYDSFLFWRQPIPELDLSELEGLGLVDGASIKGSQGGKKQKSSQNSRQWEEEEDEGLSEYNTFNYWREPIIASIDTLDFDLL</sequence>
<organism evidence="11 12">
    <name type="scientific">Atractosteus spatula</name>
    <name type="common">Alligator gar</name>
    <name type="synonym">Lepisosteus spatula</name>
    <dbReference type="NCBI Taxonomy" id="7917"/>
    <lineage>
        <taxon>Eukaryota</taxon>
        <taxon>Metazoa</taxon>
        <taxon>Chordata</taxon>
        <taxon>Craniata</taxon>
        <taxon>Vertebrata</taxon>
        <taxon>Euteleostomi</taxon>
        <taxon>Actinopterygii</taxon>
        <taxon>Neopterygii</taxon>
        <taxon>Holostei</taxon>
        <taxon>Semionotiformes</taxon>
        <taxon>Lepisosteidae</taxon>
        <taxon>Atractosteus</taxon>
    </lineage>
</organism>
<feature type="non-terminal residue" evidence="11">
    <location>
        <position position="1"/>
    </location>
</feature>
<evidence type="ECO:0000256" key="4">
    <source>
        <dbReference type="ARBA" id="ARBA00021807"/>
    </source>
</evidence>
<dbReference type="GO" id="GO:0097190">
    <property type="term" value="P:apoptotic signaling pathway"/>
    <property type="evidence" value="ECO:0007669"/>
    <property type="project" value="InterPro"/>
</dbReference>
<dbReference type="GO" id="GO:0090200">
    <property type="term" value="P:positive regulation of release of cytochrome c from mitochondria"/>
    <property type="evidence" value="ECO:0007669"/>
    <property type="project" value="TreeGrafter"/>
</dbReference>
<dbReference type="EMBL" id="JAAWVO010064906">
    <property type="protein sequence ID" value="MBN3323383.1"/>
    <property type="molecule type" value="Genomic_DNA"/>
</dbReference>
<dbReference type="GO" id="GO:0005654">
    <property type="term" value="C:nucleoplasm"/>
    <property type="evidence" value="ECO:0007669"/>
    <property type="project" value="TreeGrafter"/>
</dbReference>
<feature type="region of interest" description="Disordered" evidence="9">
    <location>
        <begin position="257"/>
        <end position="281"/>
    </location>
</feature>
<dbReference type="PANTHER" id="PTHR15404:SF2">
    <property type="entry name" value="PROTEIN AF1Q"/>
    <property type="match status" value="1"/>
</dbReference>
<dbReference type="Pfam" id="PF15017">
    <property type="entry name" value="WRNPLPNID"/>
    <property type="match status" value="1"/>
</dbReference>
<evidence type="ECO:0000313" key="12">
    <source>
        <dbReference type="Proteomes" id="UP000736164"/>
    </source>
</evidence>
<dbReference type="Proteomes" id="UP000736164">
    <property type="component" value="Unassembled WGS sequence"/>
</dbReference>
<evidence type="ECO:0000256" key="7">
    <source>
        <dbReference type="ARBA" id="ARBA00023212"/>
    </source>
</evidence>
<comment type="similarity">
    <text evidence="3">Belongs to the MLLT11 family.</text>
</comment>
<keyword evidence="7" id="KW-0206">Cytoskeleton</keyword>
<proteinExistence type="inferred from homology"/>
<keyword evidence="8" id="KW-0539">Nucleus</keyword>
<feature type="non-terminal residue" evidence="11">
    <location>
        <position position="309"/>
    </location>
</feature>
<gene>
    <name evidence="11" type="primary">Mllt11</name>
    <name evidence="11" type="ORF">GTO95_0005484</name>
</gene>
<evidence type="ECO:0000256" key="9">
    <source>
        <dbReference type="SAM" id="MobiDB-lite"/>
    </source>
</evidence>
<comment type="caution">
    <text evidence="11">The sequence shown here is derived from an EMBL/GenBank/DDBJ whole genome shotgun (WGS) entry which is preliminary data.</text>
</comment>
<evidence type="ECO:0000256" key="8">
    <source>
        <dbReference type="ARBA" id="ARBA00023242"/>
    </source>
</evidence>
<evidence type="ECO:0000259" key="10">
    <source>
        <dbReference type="Pfam" id="PF15017"/>
    </source>
</evidence>
<dbReference type="InterPro" id="IPR026778">
    <property type="entry name" value="MLLT11_fam"/>
</dbReference>
<feature type="domain" description="Putative WW-binding" evidence="10">
    <location>
        <begin position="228"/>
        <end position="297"/>
    </location>
</feature>
<evidence type="ECO:0000256" key="6">
    <source>
        <dbReference type="ARBA" id="ARBA00022843"/>
    </source>
</evidence>
<name>A0A8J7P449_ATRSP</name>
<protein>
    <recommendedName>
        <fullName evidence="4">Protein AF1q</fullName>
    </recommendedName>
</protein>
<evidence type="ECO:0000256" key="2">
    <source>
        <dbReference type="ARBA" id="ARBA00004300"/>
    </source>
</evidence>
<comment type="subcellular location">
    <subcellularLocation>
        <location evidence="2">Cytoplasm</location>
        <location evidence="2">Cytoskeleton</location>
        <location evidence="2">Microtubule organizing center</location>
        <location evidence="2">Centrosome</location>
    </subcellularLocation>
    <subcellularLocation>
        <location evidence="1">Nucleus</location>
    </subcellularLocation>
</comment>
<dbReference type="GO" id="GO:0051901">
    <property type="term" value="P:positive regulation of mitochondrial depolarization"/>
    <property type="evidence" value="ECO:0007669"/>
    <property type="project" value="TreeGrafter"/>
</dbReference>
<reference evidence="11" key="1">
    <citation type="journal article" date="2021" name="Cell">
        <title>Tracing the genetic footprints of vertebrate landing in non-teleost ray-finned fishes.</title>
        <authorList>
            <person name="Bi X."/>
            <person name="Wang K."/>
            <person name="Yang L."/>
            <person name="Pan H."/>
            <person name="Jiang H."/>
            <person name="Wei Q."/>
            <person name="Fang M."/>
            <person name="Yu H."/>
            <person name="Zhu C."/>
            <person name="Cai Y."/>
            <person name="He Y."/>
            <person name="Gan X."/>
            <person name="Zeng H."/>
            <person name="Yu D."/>
            <person name="Zhu Y."/>
            <person name="Jiang H."/>
            <person name="Qiu Q."/>
            <person name="Yang H."/>
            <person name="Zhang Y.E."/>
            <person name="Wang W."/>
            <person name="Zhu M."/>
            <person name="He S."/>
            <person name="Zhang G."/>
        </authorList>
    </citation>
    <scope>NUCLEOTIDE SEQUENCE</scope>
    <source>
        <strain evidence="11">Allg_001</strain>
    </source>
</reference>
<evidence type="ECO:0000256" key="1">
    <source>
        <dbReference type="ARBA" id="ARBA00004123"/>
    </source>
</evidence>
<keyword evidence="5" id="KW-0963">Cytoplasm</keyword>
<dbReference type="GO" id="GO:0005813">
    <property type="term" value="C:centrosome"/>
    <property type="evidence" value="ECO:0007669"/>
    <property type="project" value="UniProtKB-SubCell"/>
</dbReference>
<dbReference type="InterPro" id="IPR033461">
    <property type="entry name" value="WRNPLPNID"/>
</dbReference>
<keyword evidence="12" id="KW-1185">Reference proteome</keyword>
<dbReference type="GO" id="GO:0005829">
    <property type="term" value="C:cytosol"/>
    <property type="evidence" value="ECO:0007669"/>
    <property type="project" value="TreeGrafter"/>
</dbReference>